<dbReference type="EMBL" id="CP117811">
    <property type="protein sequence ID" value="WDE97209.1"/>
    <property type="molecule type" value="Genomic_DNA"/>
</dbReference>
<accession>A0ABY7VWV2</accession>
<dbReference type="InterPro" id="IPR019734">
    <property type="entry name" value="TPR_rpt"/>
</dbReference>
<name>A0ABY7VWV2_9BACT</name>
<organism evidence="2 3">
    <name type="scientific">Lentisphaera profundi</name>
    <dbReference type="NCBI Taxonomy" id="1658616"/>
    <lineage>
        <taxon>Bacteria</taxon>
        <taxon>Pseudomonadati</taxon>
        <taxon>Lentisphaerota</taxon>
        <taxon>Lentisphaeria</taxon>
        <taxon>Lentisphaerales</taxon>
        <taxon>Lentisphaeraceae</taxon>
        <taxon>Lentisphaera</taxon>
    </lineage>
</organism>
<dbReference type="PROSITE" id="PS50005">
    <property type="entry name" value="TPR"/>
    <property type="match status" value="1"/>
</dbReference>
<dbReference type="Pfam" id="PF13432">
    <property type="entry name" value="TPR_16"/>
    <property type="match status" value="2"/>
</dbReference>
<evidence type="ECO:0000256" key="1">
    <source>
        <dbReference type="PROSITE-ProRule" id="PRU00339"/>
    </source>
</evidence>
<dbReference type="RefSeq" id="WP_274151456.1">
    <property type="nucleotide sequence ID" value="NZ_CP117811.1"/>
</dbReference>
<proteinExistence type="predicted"/>
<dbReference type="Proteomes" id="UP001214250">
    <property type="component" value="Chromosome 1"/>
</dbReference>
<dbReference type="SUPFAM" id="SSF48452">
    <property type="entry name" value="TPR-like"/>
    <property type="match status" value="1"/>
</dbReference>
<dbReference type="PANTHER" id="PTHR12558">
    <property type="entry name" value="CELL DIVISION CYCLE 16,23,27"/>
    <property type="match status" value="1"/>
</dbReference>
<keyword evidence="1" id="KW-0802">TPR repeat</keyword>
<dbReference type="SMART" id="SM00028">
    <property type="entry name" value="TPR"/>
    <property type="match status" value="5"/>
</dbReference>
<protein>
    <submittedName>
        <fullName evidence="2">Tetratricopeptide repeat protein</fullName>
    </submittedName>
</protein>
<feature type="repeat" description="TPR" evidence="1">
    <location>
        <begin position="291"/>
        <end position="324"/>
    </location>
</feature>
<keyword evidence="3" id="KW-1185">Reference proteome</keyword>
<sequence>MKYLFYLFSLSLLALEPSVPREQSRQYQDIIELIAKEPKKALDKLQAMEPSRSPVFDYLQGSLYLDQKNQKLAISSFLTAIKKLPEFTRAHKALAHIYLQENNNTLALKHLSAVIRQAAADLNTWKNIAYIHMSLENWQAAWFAFENVRLFDPENKEINKYFLDIRMHQENYADALIIAREILDKNPQNRNVWLSYISCLNQVDKSEEALMNFVLFDQLFELSDSEKMNLASLYYSQGNYIAAAKHYAQIKGDMATDATLKQAYALMSIQKYDQAAVVLAKLDKLKFENKENYYQIYAQVKMNLGKQEEALKLYQEALKYNADNAITLISIAQLAEQLKDYELAIEYYTRSAKHNDYRLNSLMRRSRIYLIQKKWSLAQADAQALLDSNIDKNSQAFAQHILQSIPK</sequence>
<dbReference type="Gene3D" id="1.25.40.10">
    <property type="entry name" value="Tetratricopeptide repeat domain"/>
    <property type="match status" value="4"/>
</dbReference>
<gene>
    <name evidence="2" type="ORF">PQO03_04480</name>
</gene>
<evidence type="ECO:0000313" key="2">
    <source>
        <dbReference type="EMBL" id="WDE97209.1"/>
    </source>
</evidence>
<evidence type="ECO:0000313" key="3">
    <source>
        <dbReference type="Proteomes" id="UP001214250"/>
    </source>
</evidence>
<dbReference type="InterPro" id="IPR011990">
    <property type="entry name" value="TPR-like_helical_dom_sf"/>
</dbReference>
<dbReference type="PANTHER" id="PTHR12558:SF13">
    <property type="entry name" value="CELL DIVISION CYCLE PROTEIN 27 HOMOLOG"/>
    <property type="match status" value="1"/>
</dbReference>
<reference evidence="2 3" key="1">
    <citation type="submission" date="2023-02" db="EMBL/GenBank/DDBJ databases">
        <title>Genome sequence of Lentisphaera profundi SAORIC-696.</title>
        <authorList>
            <person name="Kim e."/>
            <person name="Cho J.-C."/>
            <person name="Choi A."/>
            <person name="Kang I."/>
        </authorList>
    </citation>
    <scope>NUCLEOTIDE SEQUENCE [LARGE SCALE GENOMIC DNA]</scope>
    <source>
        <strain evidence="2 3">SAORIC-696</strain>
    </source>
</reference>